<comment type="similarity">
    <text evidence="7">Belongs to the glycosyl hydrolase 24 family.</text>
</comment>
<keyword evidence="6 7" id="KW-0326">Glycosidase</keyword>
<protein>
    <recommendedName>
        <fullName evidence="7">Lysozyme</fullName>
        <ecNumber evidence="7">3.2.1.17</ecNumber>
    </recommendedName>
</protein>
<evidence type="ECO:0000256" key="6">
    <source>
        <dbReference type="ARBA" id="ARBA00023295"/>
    </source>
</evidence>
<evidence type="ECO:0000256" key="7">
    <source>
        <dbReference type="RuleBase" id="RU003788"/>
    </source>
</evidence>
<evidence type="ECO:0000256" key="5">
    <source>
        <dbReference type="ARBA" id="ARBA00023200"/>
    </source>
</evidence>
<dbReference type="PANTHER" id="PTHR38107">
    <property type="match status" value="1"/>
</dbReference>
<keyword evidence="4 7" id="KW-0378">Hydrolase</keyword>
<comment type="catalytic activity">
    <reaction evidence="1 7">
        <text>Hydrolysis of (1-&gt;4)-beta-linkages between N-acetylmuramic acid and N-acetyl-D-glucosamine residues in a peptidoglycan and between N-acetyl-D-glucosamine residues in chitodextrins.</text>
        <dbReference type="EC" id="3.2.1.17"/>
    </reaction>
</comment>
<evidence type="ECO:0000313" key="9">
    <source>
        <dbReference type="Proteomes" id="UP000284395"/>
    </source>
</evidence>
<dbReference type="HAMAP" id="MF_04110">
    <property type="entry name" value="ENDOLYSIN_T4"/>
    <property type="match status" value="1"/>
</dbReference>
<dbReference type="InterPro" id="IPR051018">
    <property type="entry name" value="Bacteriophage_GH24"/>
</dbReference>
<evidence type="ECO:0000256" key="1">
    <source>
        <dbReference type="ARBA" id="ARBA00000632"/>
    </source>
</evidence>
<accession>A0A420EMT2</accession>
<dbReference type="GO" id="GO:0009253">
    <property type="term" value="P:peptidoglycan catabolic process"/>
    <property type="evidence" value="ECO:0007669"/>
    <property type="project" value="InterPro"/>
</dbReference>
<keyword evidence="2 7" id="KW-0929">Antimicrobial</keyword>
<dbReference type="CDD" id="cd00737">
    <property type="entry name" value="lyz_endolysin_autolysin"/>
    <property type="match status" value="1"/>
</dbReference>
<dbReference type="Gene3D" id="1.10.530.40">
    <property type="match status" value="1"/>
</dbReference>
<dbReference type="SUPFAM" id="SSF53955">
    <property type="entry name" value="Lysozyme-like"/>
    <property type="match status" value="1"/>
</dbReference>
<dbReference type="GO" id="GO:0031640">
    <property type="term" value="P:killing of cells of another organism"/>
    <property type="evidence" value="ECO:0007669"/>
    <property type="project" value="UniProtKB-KW"/>
</dbReference>
<evidence type="ECO:0000256" key="3">
    <source>
        <dbReference type="ARBA" id="ARBA00022638"/>
    </source>
</evidence>
<dbReference type="EC" id="3.2.1.17" evidence="7"/>
<evidence type="ECO:0000256" key="4">
    <source>
        <dbReference type="ARBA" id="ARBA00022801"/>
    </source>
</evidence>
<dbReference type="RefSeq" id="WP_120324368.1">
    <property type="nucleotide sequence ID" value="NZ_RAPF01000003.1"/>
</dbReference>
<evidence type="ECO:0000313" key="8">
    <source>
        <dbReference type="EMBL" id="RKF21963.1"/>
    </source>
</evidence>
<reference evidence="8 9" key="1">
    <citation type="submission" date="2018-09" db="EMBL/GenBank/DDBJ databases">
        <title>Altererythrobacter spongiae sp. nov., isolated from a marine sponge.</title>
        <authorList>
            <person name="Zhuang L."/>
            <person name="Luo L."/>
        </authorList>
    </citation>
    <scope>NUCLEOTIDE SEQUENCE [LARGE SCALE GENOMIC DNA]</scope>
    <source>
        <strain evidence="8 9">HN-Y73</strain>
    </source>
</reference>
<dbReference type="EMBL" id="RAPF01000003">
    <property type="protein sequence ID" value="RKF21963.1"/>
    <property type="molecule type" value="Genomic_DNA"/>
</dbReference>
<keyword evidence="9" id="KW-1185">Reference proteome</keyword>
<keyword evidence="5" id="KW-1035">Host cytoplasm</keyword>
<dbReference type="InterPro" id="IPR023347">
    <property type="entry name" value="Lysozyme_dom_sf"/>
</dbReference>
<dbReference type="InterPro" id="IPR034690">
    <property type="entry name" value="Endolysin_T4_type"/>
</dbReference>
<dbReference type="InterPro" id="IPR033907">
    <property type="entry name" value="Endolysin_autolysin"/>
</dbReference>
<proteinExistence type="inferred from homology"/>
<dbReference type="InterPro" id="IPR002196">
    <property type="entry name" value="Glyco_hydro_24"/>
</dbReference>
<dbReference type="GO" id="GO:0042742">
    <property type="term" value="P:defense response to bacterium"/>
    <property type="evidence" value="ECO:0007669"/>
    <property type="project" value="UniProtKB-KW"/>
</dbReference>
<dbReference type="GO" id="GO:0003796">
    <property type="term" value="F:lysozyme activity"/>
    <property type="evidence" value="ECO:0007669"/>
    <property type="project" value="UniProtKB-EC"/>
</dbReference>
<dbReference type="InterPro" id="IPR023346">
    <property type="entry name" value="Lysozyme-like_dom_sf"/>
</dbReference>
<dbReference type="GO" id="GO:0016998">
    <property type="term" value="P:cell wall macromolecule catabolic process"/>
    <property type="evidence" value="ECO:0007669"/>
    <property type="project" value="InterPro"/>
</dbReference>
<dbReference type="OrthoDB" id="5327667at2"/>
<name>A0A420EMT2_9SPHN</name>
<evidence type="ECO:0000256" key="2">
    <source>
        <dbReference type="ARBA" id="ARBA00022529"/>
    </source>
</evidence>
<gene>
    <name evidence="8" type="ORF">D6851_08115</name>
</gene>
<dbReference type="PANTHER" id="PTHR38107:SF3">
    <property type="entry name" value="LYSOZYME RRRD-RELATED"/>
    <property type="match status" value="1"/>
</dbReference>
<organism evidence="8 9">
    <name type="scientific">Altericroceibacterium spongiae</name>
    <dbReference type="NCBI Taxonomy" id="2320269"/>
    <lineage>
        <taxon>Bacteria</taxon>
        <taxon>Pseudomonadati</taxon>
        <taxon>Pseudomonadota</taxon>
        <taxon>Alphaproteobacteria</taxon>
        <taxon>Sphingomonadales</taxon>
        <taxon>Erythrobacteraceae</taxon>
        <taxon>Altericroceibacterium</taxon>
    </lineage>
</organism>
<dbReference type="Proteomes" id="UP000284395">
    <property type="component" value="Unassembled WGS sequence"/>
</dbReference>
<comment type="caution">
    <text evidence="8">The sequence shown here is derived from an EMBL/GenBank/DDBJ whole genome shotgun (WGS) entry which is preliminary data.</text>
</comment>
<dbReference type="Pfam" id="PF00959">
    <property type="entry name" value="Phage_lysozyme"/>
    <property type="match status" value="1"/>
</dbReference>
<dbReference type="AlphaFoldDB" id="A0A420EMT2"/>
<keyword evidence="3 7" id="KW-0081">Bacteriolytic enzyme</keyword>
<sequence length="196" mass="21309">MRFPAPFQIISNLFARGLISSEIANIDTMPESHRSNPLSSNPRKIGKAGIALIKQFESCAHKRPDGLIEAYPDPGTGGAPWTIGWGSTGKGIGPATVWTQQQCDARLANDLIRYATEVAEAIGISPTTQNQFDALTSFHYNTGSIGRATLTRMHCTGNFAGAAKEFARWNQAQGKVLKGLVRRRAAEAKLYLRSLH</sequence>